<proteinExistence type="predicted"/>
<evidence type="ECO:0000256" key="1">
    <source>
        <dbReference type="SAM" id="SignalP"/>
    </source>
</evidence>
<comment type="caution">
    <text evidence="2">The sequence shown here is derived from an EMBL/GenBank/DDBJ whole genome shotgun (WGS) entry which is preliminary data.</text>
</comment>
<keyword evidence="3" id="KW-1185">Reference proteome</keyword>
<dbReference type="Proteomes" id="UP001620626">
    <property type="component" value="Unassembled WGS sequence"/>
</dbReference>
<sequence length="89" mass="9982">MPSFFPMLLLSFLFVFFISFSKSEDCCDVCFNAYVLCNYSCQTLRPEEGGAAGDGTKFRHCRANCRMDLAECAFRCGPDCPRPKDVLIG</sequence>
<feature type="chain" id="PRO_5044821538" evidence="1">
    <location>
        <begin position="24"/>
        <end position="89"/>
    </location>
</feature>
<evidence type="ECO:0000313" key="3">
    <source>
        <dbReference type="Proteomes" id="UP001620626"/>
    </source>
</evidence>
<name>A0ABD2MFL1_9BILA</name>
<feature type="signal peptide" evidence="1">
    <location>
        <begin position="1"/>
        <end position="23"/>
    </location>
</feature>
<evidence type="ECO:0000313" key="2">
    <source>
        <dbReference type="EMBL" id="KAL3125680.1"/>
    </source>
</evidence>
<keyword evidence="1" id="KW-0732">Signal</keyword>
<dbReference type="EMBL" id="JBICBT010000024">
    <property type="protein sequence ID" value="KAL3125680.1"/>
    <property type="molecule type" value="Genomic_DNA"/>
</dbReference>
<reference evidence="2 3" key="1">
    <citation type="submission" date="2024-10" db="EMBL/GenBank/DDBJ databases">
        <authorList>
            <person name="Kim D."/>
        </authorList>
    </citation>
    <scope>NUCLEOTIDE SEQUENCE [LARGE SCALE GENOMIC DNA]</scope>
    <source>
        <strain evidence="2">BH-2024</strain>
    </source>
</reference>
<accession>A0ABD2MFL1</accession>
<protein>
    <submittedName>
        <fullName evidence="2">Uncharacterized protein</fullName>
    </submittedName>
</protein>
<organism evidence="2 3">
    <name type="scientific">Heterodera trifolii</name>
    <dbReference type="NCBI Taxonomy" id="157864"/>
    <lineage>
        <taxon>Eukaryota</taxon>
        <taxon>Metazoa</taxon>
        <taxon>Ecdysozoa</taxon>
        <taxon>Nematoda</taxon>
        <taxon>Chromadorea</taxon>
        <taxon>Rhabditida</taxon>
        <taxon>Tylenchina</taxon>
        <taxon>Tylenchomorpha</taxon>
        <taxon>Tylenchoidea</taxon>
        <taxon>Heteroderidae</taxon>
        <taxon>Heteroderinae</taxon>
        <taxon>Heterodera</taxon>
    </lineage>
</organism>
<dbReference type="AlphaFoldDB" id="A0ABD2MFL1"/>
<gene>
    <name evidence="2" type="ORF">niasHT_009767</name>
</gene>